<reference evidence="1 2" key="1">
    <citation type="journal article" date="2018" name="Cell">
        <title>The Chara Genome: Secondary Complexity and Implications for Plant Terrestrialization.</title>
        <authorList>
            <person name="Nishiyama T."/>
            <person name="Sakayama H."/>
            <person name="Vries J.D."/>
            <person name="Buschmann H."/>
            <person name="Saint-Marcoux D."/>
            <person name="Ullrich K.K."/>
            <person name="Haas F.B."/>
            <person name="Vanderstraeten L."/>
            <person name="Becker D."/>
            <person name="Lang D."/>
            <person name="Vosolsobe S."/>
            <person name="Rombauts S."/>
            <person name="Wilhelmsson P.K.I."/>
            <person name="Janitza P."/>
            <person name="Kern R."/>
            <person name="Heyl A."/>
            <person name="Rumpler F."/>
            <person name="Villalobos L.I.A.C."/>
            <person name="Clay J.M."/>
            <person name="Skokan R."/>
            <person name="Toyoda A."/>
            <person name="Suzuki Y."/>
            <person name="Kagoshima H."/>
            <person name="Schijlen E."/>
            <person name="Tajeshwar N."/>
            <person name="Catarino B."/>
            <person name="Hetherington A.J."/>
            <person name="Saltykova A."/>
            <person name="Bonnot C."/>
            <person name="Breuninger H."/>
            <person name="Symeonidi A."/>
            <person name="Radhakrishnan G.V."/>
            <person name="Van Nieuwerburgh F."/>
            <person name="Deforce D."/>
            <person name="Chang C."/>
            <person name="Karol K.G."/>
            <person name="Hedrich R."/>
            <person name="Ulvskov P."/>
            <person name="Glockner G."/>
            <person name="Delwiche C.F."/>
            <person name="Petrasek J."/>
            <person name="Van de Peer Y."/>
            <person name="Friml J."/>
            <person name="Beilby M."/>
            <person name="Dolan L."/>
            <person name="Kohara Y."/>
            <person name="Sugano S."/>
            <person name="Fujiyama A."/>
            <person name="Delaux P.-M."/>
            <person name="Quint M."/>
            <person name="TheiBen G."/>
            <person name="Hagemann M."/>
            <person name="Harholt J."/>
            <person name="Dunand C."/>
            <person name="Zachgo S."/>
            <person name="Langdale J."/>
            <person name="Maumus F."/>
            <person name="Straeten D.V.D."/>
            <person name="Gould S.B."/>
            <person name="Rensing S.A."/>
        </authorList>
    </citation>
    <scope>NUCLEOTIDE SEQUENCE [LARGE SCALE GENOMIC DNA]</scope>
    <source>
        <strain evidence="1 2">S276</strain>
    </source>
</reference>
<proteinExistence type="predicted"/>
<dbReference type="Proteomes" id="UP000265515">
    <property type="component" value="Unassembled WGS sequence"/>
</dbReference>
<sequence length="76" mass="8392">MFPAAAKRLRVKCPVLNGEPWWIGLVYSVELDLQGKAGTHPWLSVVEGNLGALHGWCHSSAVRKSWMDGRCMVLSS</sequence>
<dbReference type="EMBL" id="BFEA01000011">
    <property type="protein sequence ID" value="GBG60504.1"/>
    <property type="molecule type" value="Genomic_DNA"/>
</dbReference>
<dbReference type="AlphaFoldDB" id="A0A388JRR8"/>
<gene>
    <name evidence="1" type="ORF">CBR_g5679</name>
</gene>
<keyword evidence="2" id="KW-1185">Reference proteome</keyword>
<protein>
    <submittedName>
        <fullName evidence="1">Uncharacterized protein</fullName>
    </submittedName>
</protein>
<evidence type="ECO:0000313" key="2">
    <source>
        <dbReference type="Proteomes" id="UP000265515"/>
    </source>
</evidence>
<comment type="caution">
    <text evidence="1">The sequence shown here is derived from an EMBL/GenBank/DDBJ whole genome shotgun (WGS) entry which is preliminary data.</text>
</comment>
<accession>A0A388JRR8</accession>
<dbReference type="Gramene" id="GBG60504">
    <property type="protein sequence ID" value="GBG60504"/>
    <property type="gene ID" value="CBR_g5679"/>
</dbReference>
<evidence type="ECO:0000313" key="1">
    <source>
        <dbReference type="EMBL" id="GBG60504.1"/>
    </source>
</evidence>
<organism evidence="1 2">
    <name type="scientific">Chara braunii</name>
    <name type="common">Braun's stonewort</name>
    <dbReference type="NCBI Taxonomy" id="69332"/>
    <lineage>
        <taxon>Eukaryota</taxon>
        <taxon>Viridiplantae</taxon>
        <taxon>Streptophyta</taxon>
        <taxon>Charophyceae</taxon>
        <taxon>Charales</taxon>
        <taxon>Characeae</taxon>
        <taxon>Chara</taxon>
    </lineage>
</organism>
<name>A0A388JRR8_CHABU</name>